<accession>A0A1K0H2G1</accession>
<evidence type="ECO:0000313" key="4">
    <source>
        <dbReference type="Proteomes" id="UP000182486"/>
    </source>
</evidence>
<evidence type="ECO:0000313" key="2">
    <source>
        <dbReference type="EMBL" id="OJF11468.1"/>
    </source>
</evidence>
<comment type="caution">
    <text evidence="3">The sequence shown here is derived from an EMBL/GenBank/DDBJ whole genome shotgun (WGS) entry which is preliminary data.</text>
</comment>
<dbReference type="EMBL" id="MEIA01000325">
    <property type="protein sequence ID" value="OJF11468.1"/>
    <property type="molecule type" value="Genomic_DNA"/>
</dbReference>
<dbReference type="Pfam" id="PF12770">
    <property type="entry name" value="CHAT"/>
    <property type="match status" value="1"/>
</dbReference>
<evidence type="ECO:0000259" key="1">
    <source>
        <dbReference type="Pfam" id="PF12770"/>
    </source>
</evidence>
<evidence type="ECO:0000313" key="3">
    <source>
        <dbReference type="EMBL" id="OJF15891.1"/>
    </source>
</evidence>
<gene>
    <name evidence="3" type="ORF">BG844_01230</name>
    <name evidence="2" type="ORF">BG844_26140</name>
</gene>
<protein>
    <recommendedName>
        <fullName evidence="1">CHAT domain-containing protein</fullName>
    </recommendedName>
</protein>
<keyword evidence="4" id="KW-1185">Reference proteome</keyword>
<dbReference type="InterPro" id="IPR024983">
    <property type="entry name" value="CHAT_dom"/>
</dbReference>
<organism evidence="3 4">
    <name type="scientific">Couchioplanes caeruleus subsp. caeruleus</name>
    <dbReference type="NCBI Taxonomy" id="56427"/>
    <lineage>
        <taxon>Bacteria</taxon>
        <taxon>Bacillati</taxon>
        <taxon>Actinomycetota</taxon>
        <taxon>Actinomycetes</taxon>
        <taxon>Micromonosporales</taxon>
        <taxon>Micromonosporaceae</taxon>
        <taxon>Couchioplanes</taxon>
    </lineage>
</organism>
<reference evidence="3 4" key="1">
    <citation type="submission" date="2016-09" db="EMBL/GenBank/DDBJ databases">
        <title>Couchioplanes caeruleus draft genome sequence.</title>
        <authorList>
            <person name="Sheehan J."/>
            <person name="Caffrey P."/>
        </authorList>
    </citation>
    <scope>NUCLEOTIDE SEQUENCE [LARGE SCALE GENOMIC DNA]</scope>
    <source>
        <strain evidence="3 4">DSM 43634</strain>
    </source>
</reference>
<dbReference type="EMBL" id="MEIA01000007">
    <property type="protein sequence ID" value="OJF15891.1"/>
    <property type="molecule type" value="Genomic_DNA"/>
</dbReference>
<feature type="domain" description="CHAT" evidence="1">
    <location>
        <begin position="15"/>
        <end position="112"/>
    </location>
</feature>
<proteinExistence type="predicted"/>
<sequence length="114" mass="12268">MERWLPAVGWGRREVVLSACSTGWRPSEAETLPLTGDDALGLVASFLEAGARFVLASIPPALDEAAFAFAVAWHRHRLGGASPLAAVRATQLELLKRADLPPWSWVGITGYGCR</sequence>
<dbReference type="AlphaFoldDB" id="A0A1K0H2G1"/>
<name>A0A1K0H2G1_9ACTN</name>
<dbReference type="Proteomes" id="UP000182486">
    <property type="component" value="Unassembled WGS sequence"/>
</dbReference>